<evidence type="ECO:0000313" key="5">
    <source>
        <dbReference type="Proteomes" id="UP000315115"/>
    </source>
</evidence>
<dbReference type="EMBL" id="AP019798">
    <property type="protein sequence ID" value="BBL89711.1"/>
    <property type="molecule type" value="Genomic_DNA"/>
</dbReference>
<reference evidence="5" key="2">
    <citation type="submission" date="2019-07" db="EMBL/GenBank/DDBJ databases">
        <title>Complete Genome Sequences of Vibrion rotiferianus strain AM7.</title>
        <authorList>
            <person name="Miyazaki K."/>
            <person name="Wiseschart A."/>
            <person name="Pootanakit K."/>
            <person name="Ishimori K."/>
            <person name="Kitahara K."/>
        </authorList>
    </citation>
    <scope>NUCLEOTIDE SEQUENCE [LARGE SCALE GENOMIC DNA]</scope>
    <source>
        <strain evidence="5">AM7</strain>
    </source>
</reference>
<feature type="domain" description="PilZ" evidence="1">
    <location>
        <begin position="145"/>
        <end position="237"/>
    </location>
</feature>
<dbReference type="EMBL" id="MKFT01000062">
    <property type="protein sequence ID" value="OHY88726.1"/>
    <property type="molecule type" value="Genomic_DNA"/>
</dbReference>
<dbReference type="GO" id="GO:0035438">
    <property type="term" value="F:cyclic-di-GMP binding"/>
    <property type="evidence" value="ECO:0007669"/>
    <property type="project" value="InterPro"/>
</dbReference>
<dbReference type="Gene3D" id="2.40.10.220">
    <property type="entry name" value="predicted glycosyltransferase like domains"/>
    <property type="match status" value="1"/>
</dbReference>
<evidence type="ECO:0000313" key="4">
    <source>
        <dbReference type="Proteomes" id="UP000180133"/>
    </source>
</evidence>
<dbReference type="Pfam" id="PF07238">
    <property type="entry name" value="PilZ"/>
    <property type="match status" value="2"/>
</dbReference>
<dbReference type="RefSeq" id="WP_071235332.1">
    <property type="nucleotide sequence ID" value="NZ_AP019798.1"/>
</dbReference>
<proteinExistence type="predicted"/>
<name>A0A2K7SNJ3_9VIBR</name>
<gene>
    <name evidence="3" type="ORF">BI375_11830</name>
    <name evidence="2" type="ORF">VroAM7_23640</name>
</gene>
<dbReference type="SUPFAM" id="SSF141371">
    <property type="entry name" value="PilZ domain-like"/>
    <property type="match status" value="2"/>
</dbReference>
<evidence type="ECO:0000313" key="3">
    <source>
        <dbReference type="EMBL" id="OHY88726.1"/>
    </source>
</evidence>
<organism evidence="2 5">
    <name type="scientific">Vibrio rotiferianus</name>
    <dbReference type="NCBI Taxonomy" id="190895"/>
    <lineage>
        <taxon>Bacteria</taxon>
        <taxon>Pseudomonadati</taxon>
        <taxon>Pseudomonadota</taxon>
        <taxon>Gammaproteobacteria</taxon>
        <taxon>Vibrionales</taxon>
        <taxon>Vibrionaceae</taxon>
        <taxon>Vibrio</taxon>
    </lineage>
</organism>
<dbReference type="Proteomes" id="UP000315115">
    <property type="component" value="Chromosome 1"/>
</dbReference>
<evidence type="ECO:0000313" key="2">
    <source>
        <dbReference type="EMBL" id="BBL89711.1"/>
    </source>
</evidence>
<feature type="domain" description="PilZ" evidence="1">
    <location>
        <begin position="470"/>
        <end position="561"/>
    </location>
</feature>
<dbReference type="AlphaFoldDB" id="A0A2K7SNJ3"/>
<sequence length="783" mass="88712">MQQSEILSLAERLIPVYGSNDFDFVLGQLTEGEAPSAKILVKMELKRIMTPCTKSIDLRGRVKGECREYILDGIAHWLDDVAFNTYHKNIKRFGGYTEGVWETLVNTRNNFRVMGNSNAANQATQLTNPQSPFLAEPVHLGYDLKRQEKRLRVQSQVEIKLARGQVLHGLSIDLSSSGAKFKVPSAFKYALGEIIQVTFSEISGKSQVAGIEKPLEYRVLAVDDCYENDSVKYLRTLRLTDTNIIARVIDEALNSASKRARHDNQDKIIRARTRGYEHIALKHTGNLPLFFEGSKLKLAMLTPNNQKLWQYWHDERNQQSLGALFNPQRVASLIKAGVKGASNVLYSFTHEHEGKVYFYSMLMPEATREQRQLFWHLGARRKSWKAFRISIFELSKKEKEDLAAFSTELANSSESLSHVGILQEISDFNAGADYLLTEKPRLPANTLNNFRHPRKVVGNPKGIYFDARSRRKEPRYRFKTPLVLTASDKIQSSGFTLDLSKRGLGLILDTPTPLRSGQEVRVNFRELQLYDKKLPLSEVPYRVIRVSPDGKGVQLVIDENSKTIKVIAFLNSIIEHNQDKLIPQKELLPSNALLERLHCILLSRIVSTPIFVSKQSSSTIKTPVMGVNFPLPKHVELFARLGHKQHYSLEPLFKGRSSTLIAEPIKRIDGAQAKHHDAYISVEYTGKKITGIQSKLHGEFSSIKERIMFIKKARMAGEFLAVRISSAPIFDAMTSLLEKDLSDLTQFGVHQASKLEKELTALVGYIELEDITEEVLIRLELTQ</sequence>
<reference evidence="2" key="3">
    <citation type="journal article" date="2020" name="Microbiol. Resour. Announc.">
        <title>Complete Genome Sequence of Vibrio rotiferianus Strain AM7.</title>
        <authorList>
            <person name="Miyazaki K."/>
            <person name="Wiseschart A."/>
            <person name="Pootanakit K."/>
            <person name="Kitahara K."/>
        </authorList>
    </citation>
    <scope>NUCLEOTIDE SEQUENCE</scope>
    <source>
        <strain evidence="2">AM7</strain>
    </source>
</reference>
<protein>
    <submittedName>
        <fullName evidence="3">Pilus assembly protein PilZ</fullName>
    </submittedName>
    <submittedName>
        <fullName evidence="2">Pilus protein PilZ</fullName>
    </submittedName>
</protein>
<keyword evidence="4" id="KW-1185">Reference proteome</keyword>
<dbReference type="InterPro" id="IPR009875">
    <property type="entry name" value="PilZ_domain"/>
</dbReference>
<accession>A0A2K7SNJ3</accession>
<dbReference type="OrthoDB" id="6208912at2"/>
<dbReference type="Proteomes" id="UP000180133">
    <property type="component" value="Unassembled WGS sequence"/>
</dbReference>
<reference evidence="3 4" key="1">
    <citation type="submission" date="2016-09" db="EMBL/GenBank/DDBJ databases">
        <title>Isolation, identification and antibiotic sensitivity analysis of bacterial pathogen from juvenile Hippocampus erectus with tail-rotted disease.</title>
        <authorList>
            <person name="Yang Q."/>
        </authorList>
    </citation>
    <scope>NUCLEOTIDE SEQUENCE [LARGE SCALE GENOMIC DNA]</scope>
    <source>
        <strain evidence="3 4">HM-10</strain>
    </source>
</reference>
<evidence type="ECO:0000259" key="1">
    <source>
        <dbReference type="Pfam" id="PF07238"/>
    </source>
</evidence>